<organism evidence="1 2">
    <name type="scientific">Pseudochrobactrum saccharolyticum</name>
    <dbReference type="NCBI Taxonomy" id="354352"/>
    <lineage>
        <taxon>Bacteria</taxon>
        <taxon>Pseudomonadati</taxon>
        <taxon>Pseudomonadota</taxon>
        <taxon>Alphaproteobacteria</taxon>
        <taxon>Hyphomicrobiales</taxon>
        <taxon>Brucellaceae</taxon>
        <taxon>Pseudochrobactrum</taxon>
    </lineage>
</organism>
<evidence type="ECO:0000313" key="2">
    <source>
        <dbReference type="Proteomes" id="UP000531231"/>
    </source>
</evidence>
<dbReference type="Proteomes" id="UP000531231">
    <property type="component" value="Unassembled WGS sequence"/>
</dbReference>
<evidence type="ECO:0000313" key="1">
    <source>
        <dbReference type="EMBL" id="MBB5091441.1"/>
    </source>
</evidence>
<protein>
    <recommendedName>
        <fullName evidence="3">Phage tail protein</fullName>
    </recommendedName>
</protein>
<dbReference type="RefSeq" id="WP_116088426.1">
    <property type="nucleotide sequence ID" value="NZ_JACHIL010000003.1"/>
</dbReference>
<proteinExistence type="predicted"/>
<name>A0A7W8EQ26_9HYPH</name>
<reference evidence="1 2" key="1">
    <citation type="submission" date="2020-08" db="EMBL/GenBank/DDBJ databases">
        <title>Genomic Encyclopedia of Type Strains, Phase IV (KMG-IV): sequencing the most valuable type-strain genomes for metagenomic binning, comparative biology and taxonomic classification.</title>
        <authorList>
            <person name="Goeker M."/>
        </authorList>
    </citation>
    <scope>NUCLEOTIDE SEQUENCE [LARGE SCALE GENOMIC DNA]</scope>
    <source>
        <strain evidence="1 2">DSM 25620</strain>
    </source>
</reference>
<gene>
    <name evidence="1" type="ORF">HNQ68_001982</name>
</gene>
<dbReference type="EMBL" id="JACHIL010000003">
    <property type="protein sequence ID" value="MBB5091441.1"/>
    <property type="molecule type" value="Genomic_DNA"/>
</dbReference>
<keyword evidence="2" id="KW-1185">Reference proteome</keyword>
<dbReference type="AlphaFoldDB" id="A0A7W8EQ26"/>
<evidence type="ECO:0008006" key="3">
    <source>
        <dbReference type="Google" id="ProtNLM"/>
    </source>
</evidence>
<sequence length="140" mass="15128">MLMNFGALKFEVWPFNPTATSSESGGEYVEKPIMGRRPPLEFVGEAAENFTISVKLFPAKLGGLGSLEQLHTIRRSGMPQYLMRGDGVPLGWFVVTSVGAESSYLDAKGVGQVIDVDISLRRADAPQDADFFATVIGMLG</sequence>
<dbReference type="InterPro" id="IPR009734">
    <property type="entry name" value="Myoviridae_GpU"/>
</dbReference>
<dbReference type="Pfam" id="PF06995">
    <property type="entry name" value="Phage_P2_GpU"/>
    <property type="match status" value="1"/>
</dbReference>
<accession>A0A7W8EQ26</accession>
<comment type="caution">
    <text evidence="1">The sequence shown here is derived from an EMBL/GenBank/DDBJ whole genome shotgun (WGS) entry which is preliminary data.</text>
</comment>